<dbReference type="Proteomes" id="UP000191931">
    <property type="component" value="Unassembled WGS sequence"/>
</dbReference>
<evidence type="ECO:0000313" key="1">
    <source>
        <dbReference type="EMBL" id="SLM30850.1"/>
    </source>
</evidence>
<gene>
    <name evidence="1" type="ORF">MTBBW1_250021</name>
</gene>
<dbReference type="STRING" id="1246637.MTBBW1_250021"/>
<dbReference type="EMBL" id="FWEV01000168">
    <property type="protein sequence ID" value="SLM30850.1"/>
    <property type="molecule type" value="Genomic_DNA"/>
</dbReference>
<protein>
    <submittedName>
        <fullName evidence="1">Uncharacterized protein</fullName>
    </submittedName>
</protein>
<accession>A0A1W1HEF6</accession>
<organism evidence="1 2">
    <name type="scientific">Desulfamplus magnetovallimortis</name>
    <dbReference type="NCBI Taxonomy" id="1246637"/>
    <lineage>
        <taxon>Bacteria</taxon>
        <taxon>Pseudomonadati</taxon>
        <taxon>Thermodesulfobacteriota</taxon>
        <taxon>Desulfobacteria</taxon>
        <taxon>Desulfobacterales</taxon>
        <taxon>Desulfobacteraceae</taxon>
        <taxon>Desulfamplus</taxon>
    </lineage>
</organism>
<evidence type="ECO:0000313" key="2">
    <source>
        <dbReference type="Proteomes" id="UP000191931"/>
    </source>
</evidence>
<dbReference type="AlphaFoldDB" id="A0A1W1HEF6"/>
<reference evidence="1 2" key="1">
    <citation type="submission" date="2017-03" db="EMBL/GenBank/DDBJ databases">
        <authorList>
            <person name="Afonso C.L."/>
            <person name="Miller P.J."/>
            <person name="Scott M.A."/>
            <person name="Spackman E."/>
            <person name="Goraichik I."/>
            <person name="Dimitrov K.M."/>
            <person name="Suarez D.L."/>
            <person name="Swayne D.E."/>
        </authorList>
    </citation>
    <scope>NUCLEOTIDE SEQUENCE [LARGE SCALE GENOMIC DNA]</scope>
    <source>
        <strain evidence="1">PRJEB14757</strain>
    </source>
</reference>
<name>A0A1W1HEF6_9BACT</name>
<sequence length="94" mass="10444">MIIEPLQSNHHVTAMPTDRQVICIATVTSTKKQSMNTIIHIRILIVTGKAVLGITTAMPMEKQSMNIAMHMSIFIRIPTGKVVKEIATTMPMEQ</sequence>
<proteinExistence type="predicted"/>
<keyword evidence="2" id="KW-1185">Reference proteome</keyword>